<keyword evidence="8 11" id="KW-0521">NADP</keyword>
<dbReference type="EMBL" id="CP020477">
    <property type="protein sequence ID" value="ARM76350.1"/>
    <property type="molecule type" value="Genomic_DNA"/>
</dbReference>
<comment type="cofactor">
    <cofactor evidence="11 12">
        <name>FMNH2</name>
        <dbReference type="ChEBI" id="CHEBI:57618"/>
    </cofactor>
    <text evidence="11 12">Reduced FMN (FMNH(2)).</text>
</comment>
<protein>
    <recommendedName>
        <fullName evidence="3 11">Chorismate synthase</fullName>
        <shortName evidence="11">CS</shortName>
        <ecNumber evidence="3 11">4.2.3.5</ecNumber>
    </recommendedName>
    <alternativeName>
        <fullName evidence="11">5-enolpyruvylshikimate-3-phosphate phospholyase</fullName>
    </alternativeName>
</protein>
<keyword evidence="9 11" id="KW-0057">Aromatic amino acid biosynthesis</keyword>
<feature type="binding site" evidence="11">
    <location>
        <position position="286"/>
    </location>
    <ligand>
        <name>FMN</name>
        <dbReference type="ChEBI" id="CHEBI:58210"/>
    </ligand>
</feature>
<dbReference type="PIRSF" id="PIRSF001456">
    <property type="entry name" value="Chorismate_synth"/>
    <property type="match status" value="1"/>
</dbReference>
<dbReference type="Pfam" id="PF01264">
    <property type="entry name" value="Chorismate_synt"/>
    <property type="match status" value="1"/>
</dbReference>
<evidence type="ECO:0000256" key="8">
    <source>
        <dbReference type="ARBA" id="ARBA00022857"/>
    </source>
</evidence>
<keyword evidence="7 11" id="KW-0274">FAD</keyword>
<dbReference type="RefSeq" id="WP_148692141.1">
    <property type="nucleotide sequence ID" value="NZ_CP020477.1"/>
</dbReference>
<gene>
    <name evidence="11" type="primary">aroC</name>
    <name evidence="13" type="ORF">B6F84_10165</name>
</gene>
<dbReference type="Gene3D" id="3.60.150.10">
    <property type="entry name" value="Chorismate synthase AroC"/>
    <property type="match status" value="1"/>
</dbReference>
<dbReference type="UniPathway" id="UPA00053">
    <property type="reaction ID" value="UER00090"/>
</dbReference>
<keyword evidence="4 11" id="KW-0028">Amino-acid biosynthesis</keyword>
<dbReference type="Proteomes" id="UP000193404">
    <property type="component" value="Chromosome"/>
</dbReference>
<dbReference type="InterPro" id="IPR035904">
    <property type="entry name" value="Chorismate_synth_AroC_sf"/>
</dbReference>
<dbReference type="KEGG" id="aman:B6F84_10165"/>
<feature type="binding site" evidence="11">
    <location>
        <begin position="126"/>
        <end position="128"/>
    </location>
    <ligand>
        <name>FMN</name>
        <dbReference type="ChEBI" id="CHEBI:58210"/>
    </ligand>
</feature>
<evidence type="ECO:0000256" key="2">
    <source>
        <dbReference type="ARBA" id="ARBA00008014"/>
    </source>
</evidence>
<feature type="binding site" evidence="11">
    <location>
        <position position="328"/>
    </location>
    <ligand>
        <name>FMN</name>
        <dbReference type="ChEBI" id="CHEBI:58210"/>
    </ligand>
</feature>
<keyword evidence="14" id="KW-1185">Reference proteome</keyword>
<dbReference type="AlphaFoldDB" id="A0A1W6K1J3"/>
<organism evidence="13 14">
    <name type="scientific">Acidianus manzaensis</name>
    <dbReference type="NCBI Taxonomy" id="282676"/>
    <lineage>
        <taxon>Archaea</taxon>
        <taxon>Thermoproteota</taxon>
        <taxon>Thermoprotei</taxon>
        <taxon>Sulfolobales</taxon>
        <taxon>Sulfolobaceae</taxon>
        <taxon>Acidianus</taxon>
    </lineage>
</organism>
<evidence type="ECO:0000256" key="12">
    <source>
        <dbReference type="RuleBase" id="RU000605"/>
    </source>
</evidence>
<dbReference type="GO" id="GO:0010181">
    <property type="term" value="F:FMN binding"/>
    <property type="evidence" value="ECO:0007669"/>
    <property type="project" value="TreeGrafter"/>
</dbReference>
<feature type="binding site" evidence="11">
    <location>
        <begin position="301"/>
        <end position="305"/>
    </location>
    <ligand>
        <name>FMN</name>
        <dbReference type="ChEBI" id="CHEBI:58210"/>
    </ligand>
</feature>
<evidence type="ECO:0000256" key="3">
    <source>
        <dbReference type="ARBA" id="ARBA00013036"/>
    </source>
</evidence>
<keyword evidence="10 11" id="KW-0456">Lyase</keyword>
<evidence type="ECO:0000256" key="11">
    <source>
        <dbReference type="HAMAP-Rule" id="MF_00300"/>
    </source>
</evidence>
<comment type="catalytic activity">
    <reaction evidence="11 12">
        <text>5-O-(1-carboxyvinyl)-3-phosphoshikimate = chorismate + phosphate</text>
        <dbReference type="Rhea" id="RHEA:21020"/>
        <dbReference type="ChEBI" id="CHEBI:29748"/>
        <dbReference type="ChEBI" id="CHEBI:43474"/>
        <dbReference type="ChEBI" id="CHEBI:57701"/>
        <dbReference type="EC" id="4.2.3.5"/>
    </reaction>
</comment>
<dbReference type="GeneID" id="41591292"/>
<dbReference type="FunFam" id="3.60.150.10:FF:000002">
    <property type="entry name" value="Chorismate synthase"/>
    <property type="match status" value="1"/>
</dbReference>
<feature type="binding site" evidence="11">
    <location>
        <position position="48"/>
    </location>
    <ligand>
        <name>NADP(+)</name>
        <dbReference type="ChEBI" id="CHEBI:58349"/>
    </ligand>
</feature>
<comment type="similarity">
    <text evidence="2 11 12">Belongs to the chorismate synthase family.</text>
</comment>
<evidence type="ECO:0000256" key="6">
    <source>
        <dbReference type="ARBA" id="ARBA00022643"/>
    </source>
</evidence>
<keyword evidence="5 11" id="KW-0285">Flavoprotein</keyword>
<dbReference type="PROSITE" id="PS00789">
    <property type="entry name" value="CHORISMATE_SYNTHASE_3"/>
    <property type="match status" value="1"/>
</dbReference>
<dbReference type="STRING" id="282676.B6F84_10165"/>
<dbReference type="GO" id="GO:0005829">
    <property type="term" value="C:cytosol"/>
    <property type="evidence" value="ECO:0007669"/>
    <property type="project" value="TreeGrafter"/>
</dbReference>
<evidence type="ECO:0000256" key="7">
    <source>
        <dbReference type="ARBA" id="ARBA00022827"/>
    </source>
</evidence>
<dbReference type="PROSITE" id="PS00788">
    <property type="entry name" value="CHORISMATE_SYNTHASE_2"/>
    <property type="match status" value="1"/>
</dbReference>
<proteinExistence type="inferred from homology"/>
<dbReference type="CDD" id="cd07304">
    <property type="entry name" value="Chorismate_synthase"/>
    <property type="match status" value="1"/>
</dbReference>
<dbReference type="PANTHER" id="PTHR21085:SF0">
    <property type="entry name" value="CHORISMATE SYNTHASE"/>
    <property type="match status" value="1"/>
</dbReference>
<dbReference type="InterPro" id="IPR000453">
    <property type="entry name" value="Chorismate_synth"/>
</dbReference>
<dbReference type="GO" id="GO:0004107">
    <property type="term" value="F:chorismate synthase activity"/>
    <property type="evidence" value="ECO:0007669"/>
    <property type="project" value="UniProtKB-UniRule"/>
</dbReference>
<evidence type="ECO:0000256" key="4">
    <source>
        <dbReference type="ARBA" id="ARBA00022605"/>
    </source>
</evidence>
<keyword evidence="6 11" id="KW-0288">FMN</keyword>
<comment type="pathway">
    <text evidence="1 11 12">Metabolic intermediate biosynthesis; chorismate biosynthesis; chorismate from D-erythrose 4-phosphate and phosphoenolpyruvate: step 7/7.</text>
</comment>
<evidence type="ECO:0000256" key="5">
    <source>
        <dbReference type="ARBA" id="ARBA00022630"/>
    </source>
</evidence>
<dbReference type="OrthoDB" id="33049at2157"/>
<dbReference type="NCBIfam" id="TIGR00033">
    <property type="entry name" value="aroC"/>
    <property type="match status" value="1"/>
</dbReference>
<dbReference type="EC" id="4.2.3.5" evidence="3 11"/>
<comment type="function">
    <text evidence="11">Catalyzes the anti-1,4-elimination of the C-3 phosphate and the C-6 proR hydrogen from 5-enolpyruvylshikimate-3-phosphate (EPSP) to yield chorismate, which is the branch point compound that serves as the starting substrate for the three terminal pathways of aromatic amino acid biosynthesis. This reaction introduces a second double bond into the aromatic ring system.</text>
</comment>
<evidence type="ECO:0000256" key="10">
    <source>
        <dbReference type="ARBA" id="ARBA00023239"/>
    </source>
</evidence>
<dbReference type="SUPFAM" id="SSF103263">
    <property type="entry name" value="Chorismate synthase, AroC"/>
    <property type="match status" value="1"/>
</dbReference>
<dbReference type="HAMAP" id="MF_00300">
    <property type="entry name" value="Chorismate_synth"/>
    <property type="match status" value="1"/>
</dbReference>
<dbReference type="InterPro" id="IPR020541">
    <property type="entry name" value="Chorismate_synthase_CS"/>
</dbReference>
<evidence type="ECO:0000256" key="1">
    <source>
        <dbReference type="ARBA" id="ARBA00005044"/>
    </source>
</evidence>
<evidence type="ECO:0000313" key="13">
    <source>
        <dbReference type="EMBL" id="ARM76350.1"/>
    </source>
</evidence>
<dbReference type="GO" id="GO:0009423">
    <property type="term" value="P:chorismate biosynthetic process"/>
    <property type="evidence" value="ECO:0007669"/>
    <property type="project" value="UniProtKB-UniRule"/>
</dbReference>
<dbReference type="GO" id="GO:0008652">
    <property type="term" value="P:amino acid biosynthetic process"/>
    <property type="evidence" value="ECO:0007669"/>
    <property type="project" value="UniProtKB-KW"/>
</dbReference>
<dbReference type="GO" id="GO:0009073">
    <property type="term" value="P:aromatic amino acid family biosynthetic process"/>
    <property type="evidence" value="ECO:0007669"/>
    <property type="project" value="UniProtKB-KW"/>
</dbReference>
<comment type="caution">
    <text evidence="11">Lacks conserved residue(s) required for the propagation of feature annotation.</text>
</comment>
<sequence>MPGNSLGKALTITTFGESHGPAIGVIIDGLPAGLPVKKEDLEFELSFRRPGRLFVSGRREKDEPEILSGIYNGRTTGSPLAILIRNTDVISSFYEEVKNKPRPGHADLPYIMRYGYENWDYRGGGRASARETATRVAAGAIAKKLLMLTNTSIAGHLISLGPIELDEKVSFEEILCSKYSPVRASKKSLESKYEELVKSATVEGDSYGGVAEIVVNNPPKALGEPVFDKIKADLAKAILSIPAVMGFEYGLGFKAAKMKGSEANDEIIFKDDKITWKYNNSGGILGGITTGEPIILRCAFKPTSSIRKPQKTVDLRNNKETEISVLGRHDPAVAIRGVTVAEAMVALVLADHAIRSNVIPQVKLSDKDVEIIENNWKRYVNSCKPTEGSQ</sequence>
<dbReference type="NCBIfam" id="NF003793">
    <property type="entry name" value="PRK05382.1"/>
    <property type="match status" value="1"/>
</dbReference>
<evidence type="ECO:0000313" key="14">
    <source>
        <dbReference type="Proteomes" id="UP000193404"/>
    </source>
</evidence>
<name>A0A1W6K1J3_9CREN</name>
<accession>A0A1W6K1J3</accession>
<reference evidence="13 14" key="1">
    <citation type="submission" date="2017-03" db="EMBL/GenBank/DDBJ databases">
        <title>Sulfur activation and transportation mechanism of thermophilic Archaea Acidianus manzaensis YN-25.</title>
        <authorList>
            <person name="Ma Y."/>
            <person name="Yang Y."/>
            <person name="Xia J."/>
        </authorList>
    </citation>
    <scope>NUCLEOTIDE SEQUENCE [LARGE SCALE GENOMIC DNA]</scope>
    <source>
        <strain evidence="13 14">YN-25</strain>
    </source>
</reference>
<dbReference type="PANTHER" id="PTHR21085">
    <property type="entry name" value="CHORISMATE SYNTHASE"/>
    <property type="match status" value="1"/>
</dbReference>
<evidence type="ECO:0000256" key="9">
    <source>
        <dbReference type="ARBA" id="ARBA00023141"/>
    </source>
</evidence>
<dbReference type="PROSITE" id="PS00787">
    <property type="entry name" value="CHORISMATE_SYNTHASE_1"/>
    <property type="match status" value="1"/>
</dbReference>